<dbReference type="Proteomes" id="UP000735302">
    <property type="component" value="Unassembled WGS sequence"/>
</dbReference>
<feature type="compositionally biased region" description="Polar residues" evidence="1">
    <location>
        <begin position="1"/>
        <end position="14"/>
    </location>
</feature>
<organism evidence="2 3">
    <name type="scientific">Plakobranchus ocellatus</name>
    <dbReference type="NCBI Taxonomy" id="259542"/>
    <lineage>
        <taxon>Eukaryota</taxon>
        <taxon>Metazoa</taxon>
        <taxon>Spiralia</taxon>
        <taxon>Lophotrochozoa</taxon>
        <taxon>Mollusca</taxon>
        <taxon>Gastropoda</taxon>
        <taxon>Heterobranchia</taxon>
        <taxon>Euthyneura</taxon>
        <taxon>Panpulmonata</taxon>
        <taxon>Sacoglossa</taxon>
        <taxon>Placobranchoidea</taxon>
        <taxon>Plakobranchidae</taxon>
        <taxon>Plakobranchus</taxon>
    </lineage>
</organism>
<accession>A0AAV3ZKV7</accession>
<sequence length="94" mass="10523">MRLIESTTPTSASHVSRKRRCNSESGNYLHNLSRLNTVLCKSTRVLFQPELPGSPCCGHQYADRHRQTEILGRSKRIKPAGAGEFIMMDHSGIV</sequence>
<evidence type="ECO:0000313" key="2">
    <source>
        <dbReference type="EMBL" id="GFN95137.1"/>
    </source>
</evidence>
<keyword evidence="3" id="KW-1185">Reference proteome</keyword>
<gene>
    <name evidence="2" type="ORF">PoB_002164300</name>
</gene>
<feature type="region of interest" description="Disordered" evidence="1">
    <location>
        <begin position="1"/>
        <end position="20"/>
    </location>
</feature>
<protein>
    <submittedName>
        <fullName evidence="2">Uncharacterized protein</fullName>
    </submittedName>
</protein>
<reference evidence="2 3" key="1">
    <citation type="journal article" date="2021" name="Elife">
        <title>Chloroplast acquisition without the gene transfer in kleptoplastic sea slugs, Plakobranchus ocellatus.</title>
        <authorList>
            <person name="Maeda T."/>
            <person name="Takahashi S."/>
            <person name="Yoshida T."/>
            <person name="Shimamura S."/>
            <person name="Takaki Y."/>
            <person name="Nagai Y."/>
            <person name="Toyoda A."/>
            <person name="Suzuki Y."/>
            <person name="Arimoto A."/>
            <person name="Ishii H."/>
            <person name="Satoh N."/>
            <person name="Nishiyama T."/>
            <person name="Hasebe M."/>
            <person name="Maruyama T."/>
            <person name="Minagawa J."/>
            <person name="Obokata J."/>
            <person name="Shigenobu S."/>
        </authorList>
    </citation>
    <scope>NUCLEOTIDE SEQUENCE [LARGE SCALE GENOMIC DNA]</scope>
</reference>
<dbReference type="EMBL" id="BLXT01002484">
    <property type="protein sequence ID" value="GFN95137.1"/>
    <property type="molecule type" value="Genomic_DNA"/>
</dbReference>
<dbReference type="AlphaFoldDB" id="A0AAV3ZKV7"/>
<evidence type="ECO:0000313" key="3">
    <source>
        <dbReference type="Proteomes" id="UP000735302"/>
    </source>
</evidence>
<proteinExistence type="predicted"/>
<comment type="caution">
    <text evidence="2">The sequence shown here is derived from an EMBL/GenBank/DDBJ whole genome shotgun (WGS) entry which is preliminary data.</text>
</comment>
<evidence type="ECO:0000256" key="1">
    <source>
        <dbReference type="SAM" id="MobiDB-lite"/>
    </source>
</evidence>
<name>A0AAV3ZKV7_9GAST</name>